<feature type="signal peptide" evidence="1">
    <location>
        <begin position="1"/>
        <end position="20"/>
    </location>
</feature>
<keyword evidence="1" id="KW-0732">Signal</keyword>
<evidence type="ECO:0000256" key="1">
    <source>
        <dbReference type="SAM" id="SignalP"/>
    </source>
</evidence>
<accession>A0A6T9Y1I9</accession>
<gene>
    <name evidence="2" type="ORF">ALFOR1_40297</name>
</gene>
<reference evidence="2 3" key="1">
    <citation type="submission" date="2020-06" db="EMBL/GenBank/DDBJ databases">
        <authorList>
            <person name="Duchaud E."/>
        </authorList>
    </citation>
    <scope>NUCLEOTIDE SEQUENCE [LARGE SCALE GENOMIC DNA]</scope>
    <source>
        <strain evidence="2">Alteromonas fortis</strain>
    </source>
</reference>
<dbReference type="RefSeq" id="WP_179984209.1">
    <property type="nucleotide sequence ID" value="NZ_LR812090.1"/>
</dbReference>
<sequence length="138" mass="15578">MGLRHSISLLVVFISTTVSASISIDELETCISIQSDSKRLSCFDRYAKQHLAAQEDKFGATKYKDVDTQKTFVISDAKKINGMYIITLGNNQRWKQMGVSRTLSLQQNDVVEISSGALTSYFLKKRGSRMSVKFKRIE</sequence>
<organism evidence="2 3">
    <name type="scientific">Alteromonas macleodii</name>
    <name type="common">Pseudoalteromonas macleodii</name>
    <dbReference type="NCBI Taxonomy" id="28108"/>
    <lineage>
        <taxon>Bacteria</taxon>
        <taxon>Pseudomonadati</taxon>
        <taxon>Pseudomonadota</taxon>
        <taxon>Gammaproteobacteria</taxon>
        <taxon>Alteromonadales</taxon>
        <taxon>Alteromonadaceae</taxon>
        <taxon>Alteromonas/Salinimonas group</taxon>
        <taxon>Alteromonas</taxon>
    </lineage>
</organism>
<evidence type="ECO:0000313" key="3">
    <source>
        <dbReference type="Proteomes" id="UP000509458"/>
    </source>
</evidence>
<dbReference type="Proteomes" id="UP000509458">
    <property type="component" value="Chromosome"/>
</dbReference>
<evidence type="ECO:0000313" key="2">
    <source>
        <dbReference type="EMBL" id="CAB9494917.1"/>
    </source>
</evidence>
<feature type="chain" id="PRO_5029523853" evidence="1">
    <location>
        <begin position="21"/>
        <end position="138"/>
    </location>
</feature>
<protein>
    <submittedName>
        <fullName evidence="2">Uncharacterized protein</fullName>
    </submittedName>
</protein>
<name>A0A6T9Y1I9_ALTMA</name>
<proteinExistence type="predicted"/>
<dbReference type="AlphaFoldDB" id="A0A6T9Y1I9"/>
<dbReference type="EMBL" id="LR812090">
    <property type="protein sequence ID" value="CAB9494917.1"/>
    <property type="molecule type" value="Genomic_DNA"/>
</dbReference>